<feature type="chain" id="PRO_5038890309" evidence="2">
    <location>
        <begin position="19"/>
        <end position="483"/>
    </location>
</feature>
<name>A0A9D2CG88_9FIRM</name>
<dbReference type="GO" id="GO:0005975">
    <property type="term" value="P:carbohydrate metabolic process"/>
    <property type="evidence" value="ECO:0007669"/>
    <property type="project" value="InterPro"/>
</dbReference>
<sequence>MKKFLALLMCFLLVFALAACGDGGKNDGNTGDDPSITDPDDPSDPDDPEDPDEPGKQEYTWNSEPVVTETFFDDFENGIDGTKWTSTNTGWGENNNGVSTDNVMYSTNKEKVEAEGATGGIVVLKATGDYAANKNEKREGAVLITRDDYGAGKYEVRMKVLPREGQCTAIWTYFNGTPNATDLEDSKYSEIDIELPEGGDFREMSATTYEKYIDKTNMNQTSSHFTLEEKGLDFISLNDGDWHTFAFEWRTDDDGERGIIWYIDDVPVVKYTTDVPVYTAPLWIGTHFPDNPSWLGVPNFETAYMYIDWVRITSYDEETIDESNGSEGDFTFTDLGNADIPQNNFISNGTFDQGTESSAVAWSADRNSSIVRGSENYVNYLQVNSGNTIYQEIDNQYKGHTLQLVVNAKITGGSGTLHVYLEEMYGGILSQGTSEEIEFRHTISGEKTLTYQIKDDDTDSIRVVFKTDEGTTAQITSVELYYA</sequence>
<evidence type="ECO:0000256" key="1">
    <source>
        <dbReference type="SAM" id="MobiDB-lite"/>
    </source>
</evidence>
<feature type="signal peptide" evidence="2">
    <location>
        <begin position="1"/>
        <end position="18"/>
    </location>
</feature>
<dbReference type="InterPro" id="IPR013320">
    <property type="entry name" value="ConA-like_dom_sf"/>
</dbReference>
<proteinExistence type="predicted"/>
<protein>
    <submittedName>
        <fullName evidence="4">Glycoside hydrolase family 16 protein</fullName>
    </submittedName>
</protein>
<dbReference type="PROSITE" id="PS51257">
    <property type="entry name" value="PROKAR_LIPOPROTEIN"/>
    <property type="match status" value="1"/>
</dbReference>
<keyword evidence="2" id="KW-0732">Signal</keyword>
<dbReference type="EMBL" id="DXCO01000019">
    <property type="protein sequence ID" value="HIY77867.1"/>
    <property type="molecule type" value="Genomic_DNA"/>
</dbReference>
<reference evidence="4" key="1">
    <citation type="journal article" date="2021" name="PeerJ">
        <title>Extensive microbial diversity within the chicken gut microbiome revealed by metagenomics and culture.</title>
        <authorList>
            <person name="Gilroy R."/>
            <person name="Ravi A."/>
            <person name="Getino M."/>
            <person name="Pursley I."/>
            <person name="Horton D.L."/>
            <person name="Alikhan N.F."/>
            <person name="Baker D."/>
            <person name="Gharbi K."/>
            <person name="Hall N."/>
            <person name="Watson M."/>
            <person name="Adriaenssens E.M."/>
            <person name="Foster-Nyarko E."/>
            <person name="Jarju S."/>
            <person name="Secka A."/>
            <person name="Antonio M."/>
            <person name="Oren A."/>
            <person name="Chaudhuri R.R."/>
            <person name="La Ragione R."/>
            <person name="Hildebrand F."/>
            <person name="Pallen M.J."/>
        </authorList>
    </citation>
    <scope>NUCLEOTIDE SEQUENCE</scope>
    <source>
        <strain evidence="4">CHK199-9574</strain>
    </source>
</reference>
<comment type="caution">
    <text evidence="4">The sequence shown here is derived from an EMBL/GenBank/DDBJ whole genome shotgun (WGS) entry which is preliminary data.</text>
</comment>
<gene>
    <name evidence="4" type="ORF">H9728_02375</name>
</gene>
<dbReference type="AlphaFoldDB" id="A0A9D2CG88"/>
<evidence type="ECO:0000259" key="3">
    <source>
        <dbReference type="PROSITE" id="PS51762"/>
    </source>
</evidence>
<evidence type="ECO:0000313" key="5">
    <source>
        <dbReference type="Proteomes" id="UP000824135"/>
    </source>
</evidence>
<feature type="region of interest" description="Disordered" evidence="1">
    <location>
        <begin position="27"/>
        <end position="63"/>
    </location>
</feature>
<dbReference type="Pfam" id="PF00722">
    <property type="entry name" value="Glyco_hydro_16"/>
    <property type="match status" value="1"/>
</dbReference>
<dbReference type="CDD" id="cd00413">
    <property type="entry name" value="Glyco_hydrolase_16"/>
    <property type="match status" value="1"/>
</dbReference>
<organism evidence="4 5">
    <name type="scientific">Candidatus Borkfalkia excrementavium</name>
    <dbReference type="NCBI Taxonomy" id="2838505"/>
    <lineage>
        <taxon>Bacteria</taxon>
        <taxon>Bacillati</taxon>
        <taxon>Bacillota</taxon>
        <taxon>Clostridia</taxon>
        <taxon>Christensenellales</taxon>
        <taxon>Christensenellaceae</taxon>
        <taxon>Candidatus Borkfalkia</taxon>
    </lineage>
</organism>
<feature type="domain" description="GH16" evidence="3">
    <location>
        <begin position="59"/>
        <end position="318"/>
    </location>
</feature>
<keyword evidence="4" id="KW-0378">Hydrolase</keyword>
<dbReference type="Gene3D" id="2.60.120.200">
    <property type="match status" value="1"/>
</dbReference>
<reference evidence="4" key="2">
    <citation type="submission" date="2021-04" db="EMBL/GenBank/DDBJ databases">
        <authorList>
            <person name="Gilroy R."/>
        </authorList>
    </citation>
    <scope>NUCLEOTIDE SEQUENCE</scope>
    <source>
        <strain evidence="4">CHK199-9574</strain>
    </source>
</reference>
<evidence type="ECO:0000256" key="2">
    <source>
        <dbReference type="SAM" id="SignalP"/>
    </source>
</evidence>
<dbReference type="PROSITE" id="PS51762">
    <property type="entry name" value="GH16_2"/>
    <property type="match status" value="1"/>
</dbReference>
<accession>A0A9D2CG88</accession>
<feature type="compositionally biased region" description="Low complexity" evidence="1">
    <location>
        <begin position="27"/>
        <end position="37"/>
    </location>
</feature>
<feature type="compositionally biased region" description="Acidic residues" evidence="1">
    <location>
        <begin position="38"/>
        <end position="52"/>
    </location>
</feature>
<dbReference type="SUPFAM" id="SSF49899">
    <property type="entry name" value="Concanavalin A-like lectins/glucanases"/>
    <property type="match status" value="1"/>
</dbReference>
<dbReference type="Proteomes" id="UP000824135">
    <property type="component" value="Unassembled WGS sequence"/>
</dbReference>
<evidence type="ECO:0000313" key="4">
    <source>
        <dbReference type="EMBL" id="HIY77867.1"/>
    </source>
</evidence>
<dbReference type="InterPro" id="IPR000757">
    <property type="entry name" value="Beta-glucanase-like"/>
</dbReference>
<dbReference type="GO" id="GO:0004553">
    <property type="term" value="F:hydrolase activity, hydrolyzing O-glycosyl compounds"/>
    <property type="evidence" value="ECO:0007669"/>
    <property type="project" value="InterPro"/>
</dbReference>